<evidence type="ECO:0000259" key="11">
    <source>
        <dbReference type="PROSITE" id="PS51412"/>
    </source>
</evidence>
<dbReference type="eggNOG" id="ENOG502T6SX">
    <property type="taxonomic scope" value="Eukaryota"/>
</dbReference>
<feature type="chain" id="PRO_5004079606" evidence="9">
    <location>
        <begin position="22"/>
        <end position="531"/>
    </location>
</feature>
<evidence type="ECO:0000259" key="10">
    <source>
        <dbReference type="PROSITE" id="PS50004"/>
    </source>
</evidence>
<accession>M7AZL9</accession>
<keyword evidence="8" id="KW-1015">Disulfide bond</keyword>
<dbReference type="InterPro" id="IPR001862">
    <property type="entry name" value="MAC_perforin"/>
</dbReference>
<dbReference type="GO" id="GO:0005579">
    <property type="term" value="C:membrane attack complex"/>
    <property type="evidence" value="ECO:0007669"/>
    <property type="project" value="InterPro"/>
</dbReference>
<dbReference type="InterPro" id="IPR052784">
    <property type="entry name" value="Perforin-1_pore-forming"/>
</dbReference>
<organism evidence="12 13">
    <name type="scientific">Chelonia mydas</name>
    <name type="common">Green sea-turtle</name>
    <name type="synonym">Chelonia agassizi</name>
    <dbReference type="NCBI Taxonomy" id="8469"/>
    <lineage>
        <taxon>Eukaryota</taxon>
        <taxon>Metazoa</taxon>
        <taxon>Chordata</taxon>
        <taxon>Craniata</taxon>
        <taxon>Vertebrata</taxon>
        <taxon>Euteleostomi</taxon>
        <taxon>Archelosauria</taxon>
        <taxon>Testudinata</taxon>
        <taxon>Testudines</taxon>
        <taxon>Cryptodira</taxon>
        <taxon>Durocryptodira</taxon>
        <taxon>Americhelydia</taxon>
        <taxon>Chelonioidea</taxon>
        <taxon>Cheloniidae</taxon>
        <taxon>Chelonia</taxon>
    </lineage>
</organism>
<dbReference type="STRING" id="8469.M7AZL9"/>
<dbReference type="PROSITE" id="PS00279">
    <property type="entry name" value="MACPF_1"/>
    <property type="match status" value="1"/>
</dbReference>
<comment type="subcellular location">
    <subcellularLocation>
        <location evidence="1">Membrane</location>
    </subcellularLocation>
    <subcellularLocation>
        <location evidence="2">Secreted</location>
    </subcellularLocation>
</comment>
<keyword evidence="13" id="KW-1185">Reference proteome</keyword>
<proteinExistence type="inferred from homology"/>
<protein>
    <submittedName>
        <fullName evidence="12">Perforin-1</fullName>
    </submittedName>
</protein>
<evidence type="ECO:0000256" key="9">
    <source>
        <dbReference type="SAM" id="SignalP"/>
    </source>
</evidence>
<name>M7AZL9_CHEMY</name>
<feature type="domain" description="MACPF" evidence="11">
    <location>
        <begin position="27"/>
        <end position="362"/>
    </location>
</feature>
<dbReference type="GO" id="GO:0051607">
    <property type="term" value="P:defense response to virus"/>
    <property type="evidence" value="ECO:0007669"/>
    <property type="project" value="TreeGrafter"/>
</dbReference>
<gene>
    <name evidence="12" type="ORF">UY3_17683</name>
</gene>
<evidence type="ECO:0000256" key="7">
    <source>
        <dbReference type="ARBA" id="ARBA00023136"/>
    </source>
</evidence>
<dbReference type="AlphaFoldDB" id="M7AZL9"/>
<keyword evidence="5 9" id="KW-0732">Signal</keyword>
<keyword evidence="7" id="KW-0472">Membrane</keyword>
<feature type="domain" description="C2" evidence="10">
    <location>
        <begin position="384"/>
        <end position="508"/>
    </location>
</feature>
<evidence type="ECO:0000256" key="5">
    <source>
        <dbReference type="ARBA" id="ARBA00022729"/>
    </source>
</evidence>
<dbReference type="GO" id="GO:0031640">
    <property type="term" value="P:killing of cells of another organism"/>
    <property type="evidence" value="ECO:0007669"/>
    <property type="project" value="UniProtKB-KW"/>
</dbReference>
<dbReference type="Pfam" id="PF01823">
    <property type="entry name" value="MACPF"/>
    <property type="match status" value="1"/>
</dbReference>
<dbReference type="SMART" id="SM00457">
    <property type="entry name" value="MACPF"/>
    <property type="match status" value="1"/>
</dbReference>
<dbReference type="Pfam" id="PF00168">
    <property type="entry name" value="C2"/>
    <property type="match status" value="1"/>
</dbReference>
<dbReference type="PANTHER" id="PTHR46096:SF3">
    <property type="entry name" value="PERFORIN-1"/>
    <property type="match status" value="1"/>
</dbReference>
<dbReference type="PROSITE" id="PS51412">
    <property type="entry name" value="MACPF_2"/>
    <property type="match status" value="1"/>
</dbReference>
<dbReference type="PRINTS" id="PR00764">
    <property type="entry name" value="COMPLEMENTC9"/>
</dbReference>
<evidence type="ECO:0000256" key="1">
    <source>
        <dbReference type="ARBA" id="ARBA00004370"/>
    </source>
</evidence>
<dbReference type="GO" id="GO:0022829">
    <property type="term" value="F:wide pore channel activity"/>
    <property type="evidence" value="ECO:0007669"/>
    <property type="project" value="TreeGrafter"/>
</dbReference>
<comment type="similarity">
    <text evidence="3">Belongs to the complement C6/C7/C8/C9 family.</text>
</comment>
<dbReference type="SUPFAM" id="SSF49562">
    <property type="entry name" value="C2 domain (Calcium/lipid-binding domain, CaLB)"/>
    <property type="match status" value="1"/>
</dbReference>
<dbReference type="InterPro" id="IPR000008">
    <property type="entry name" value="C2_dom"/>
</dbReference>
<dbReference type="GO" id="GO:0001771">
    <property type="term" value="P:immunological synapse formation"/>
    <property type="evidence" value="ECO:0007669"/>
    <property type="project" value="TreeGrafter"/>
</dbReference>
<dbReference type="PANTHER" id="PTHR46096">
    <property type="entry name" value="PERFORIN-1"/>
    <property type="match status" value="1"/>
</dbReference>
<evidence type="ECO:0000256" key="6">
    <source>
        <dbReference type="ARBA" id="ARBA00022852"/>
    </source>
</evidence>
<evidence type="ECO:0000256" key="8">
    <source>
        <dbReference type="ARBA" id="ARBA00023157"/>
    </source>
</evidence>
<evidence type="ECO:0000313" key="12">
    <source>
        <dbReference type="EMBL" id="EMP25243.1"/>
    </source>
</evidence>
<evidence type="ECO:0000256" key="4">
    <source>
        <dbReference type="ARBA" id="ARBA00022525"/>
    </source>
</evidence>
<keyword evidence="6" id="KW-0204">Cytolysis</keyword>
<keyword evidence="4" id="KW-0964">Secreted</keyword>
<dbReference type="InterPro" id="IPR035892">
    <property type="entry name" value="C2_domain_sf"/>
</dbReference>
<evidence type="ECO:0000256" key="2">
    <source>
        <dbReference type="ARBA" id="ARBA00004613"/>
    </source>
</evidence>
<dbReference type="Proteomes" id="UP000031443">
    <property type="component" value="Unassembled WGS sequence"/>
</dbReference>
<evidence type="ECO:0000313" key="13">
    <source>
        <dbReference type="Proteomes" id="UP000031443"/>
    </source>
</evidence>
<dbReference type="Gene3D" id="2.60.40.150">
    <property type="entry name" value="C2 domain"/>
    <property type="match status" value="1"/>
</dbReference>
<evidence type="ECO:0000256" key="3">
    <source>
        <dbReference type="ARBA" id="ARBA00009214"/>
    </source>
</evidence>
<reference evidence="13" key="1">
    <citation type="journal article" date="2013" name="Nat. Genet.">
        <title>The draft genomes of soft-shell turtle and green sea turtle yield insights into the development and evolution of the turtle-specific body plan.</title>
        <authorList>
            <person name="Wang Z."/>
            <person name="Pascual-Anaya J."/>
            <person name="Zadissa A."/>
            <person name="Li W."/>
            <person name="Niimura Y."/>
            <person name="Huang Z."/>
            <person name="Li C."/>
            <person name="White S."/>
            <person name="Xiong Z."/>
            <person name="Fang D."/>
            <person name="Wang B."/>
            <person name="Ming Y."/>
            <person name="Chen Y."/>
            <person name="Zheng Y."/>
            <person name="Kuraku S."/>
            <person name="Pignatelli M."/>
            <person name="Herrero J."/>
            <person name="Beal K."/>
            <person name="Nozawa M."/>
            <person name="Li Q."/>
            <person name="Wang J."/>
            <person name="Zhang H."/>
            <person name="Yu L."/>
            <person name="Shigenobu S."/>
            <person name="Wang J."/>
            <person name="Liu J."/>
            <person name="Flicek P."/>
            <person name="Searle S."/>
            <person name="Wang J."/>
            <person name="Kuratani S."/>
            <person name="Yin Y."/>
            <person name="Aken B."/>
            <person name="Zhang G."/>
            <person name="Irie N."/>
        </authorList>
    </citation>
    <scope>NUCLEOTIDE SEQUENCE [LARGE SCALE GENOMIC DNA]</scope>
</reference>
<dbReference type="EMBL" id="KB592770">
    <property type="protein sequence ID" value="EMP25243.1"/>
    <property type="molecule type" value="Genomic_DNA"/>
</dbReference>
<dbReference type="PROSITE" id="PS50004">
    <property type="entry name" value="C2"/>
    <property type="match status" value="1"/>
</dbReference>
<dbReference type="InterPro" id="IPR020864">
    <property type="entry name" value="MACPF"/>
</dbReference>
<feature type="signal peptide" evidence="9">
    <location>
        <begin position="1"/>
        <end position="21"/>
    </location>
</feature>
<dbReference type="GO" id="GO:0001913">
    <property type="term" value="P:T cell mediated cytotoxicity"/>
    <property type="evidence" value="ECO:0007669"/>
    <property type="project" value="TreeGrafter"/>
</dbReference>
<dbReference type="GO" id="GO:0005576">
    <property type="term" value="C:extracellular region"/>
    <property type="evidence" value="ECO:0007669"/>
    <property type="project" value="UniProtKB-SubCell"/>
</dbReference>
<sequence>MARPSAFIPLLLLFLLPGVSSNCYTGTAEECDEPMTFVPAHSLVGEGIDVTTLEWTGANLVDTSLWRHPNGTCTLCKNRLQGRQHQRLPLAVVDWRVHISCSRDLSSSVEESAAAVGRALALDVNNDWMSELELQEESHGPALGGSKSQLTSYAYQKELQDKYMFVRQEIPCVYYRLSLDQDPPLMPRFFWTLRSLPPGYNSSIYWPFLAKYGTHYVRQADLGGQVRQLTAIQTCRAVLDGLTATKIKVCLGSQFLQDLGLSPHFPRAQSSNERSQGWGSCQVPYIEKRIQVTGGNSDSNQLFSTEQNASSFLTWMESLRASPDLVSYSLMPIHALVRPGDPRREALKQAVKEYVAEQGHRKSCPRSCPKGGQANALDPCKCYCSGNPLTNSMCCSLKRGMARLKVHVLWGTDLWGDTVTDTDAYVKFFFQGQQLQTGQVKEDNHPIWREDLDFGPVTLPELPKLEVEVWDEDVLEDDLLGRCYTYLKVGKNVKLTCNLEHGHFKFSYTLECGPNLGGNNCHEYVPVRGEN</sequence>
<dbReference type="SMART" id="SM00239">
    <property type="entry name" value="C2"/>
    <property type="match status" value="1"/>
</dbReference>
<dbReference type="InterPro" id="IPR020863">
    <property type="entry name" value="MACPF_CS"/>
</dbReference>